<evidence type="ECO:0000313" key="8">
    <source>
        <dbReference type="Proteomes" id="UP001286174"/>
    </source>
</evidence>
<name>A0AB35U7A5_9FIRM</name>
<dbReference type="SMART" id="SM00971">
    <property type="entry name" value="SATase_N"/>
    <property type="match status" value="1"/>
</dbReference>
<dbReference type="InterPro" id="IPR011004">
    <property type="entry name" value="Trimer_LpxA-like_sf"/>
</dbReference>
<dbReference type="InterPro" id="IPR010493">
    <property type="entry name" value="Ser_AcTrfase_N"/>
</dbReference>
<organism evidence="7 8">
    <name type="scientific">Grylomicrobium aquisgranensis</name>
    <dbReference type="NCBI Taxonomy" id="2926318"/>
    <lineage>
        <taxon>Bacteria</taxon>
        <taxon>Bacillati</taxon>
        <taxon>Bacillota</taxon>
        <taxon>Erysipelotrichia</taxon>
        <taxon>Erysipelotrichales</taxon>
        <taxon>Erysipelotrichaceae</taxon>
        <taxon>Grylomicrobium</taxon>
    </lineage>
</organism>
<keyword evidence="8" id="KW-1185">Reference proteome</keyword>
<dbReference type="GO" id="GO:0006535">
    <property type="term" value="P:cysteine biosynthetic process from serine"/>
    <property type="evidence" value="ECO:0007669"/>
    <property type="project" value="InterPro"/>
</dbReference>
<gene>
    <name evidence="7" type="ORF">MOZ60_10510</name>
</gene>
<keyword evidence="5" id="KW-0012">Acyltransferase</keyword>
<dbReference type="RefSeq" id="WP_370596643.1">
    <property type="nucleotide sequence ID" value="NZ_JALBUR010000043.1"/>
</dbReference>
<evidence type="ECO:0000256" key="1">
    <source>
        <dbReference type="ARBA" id="ARBA00004876"/>
    </source>
</evidence>
<dbReference type="GO" id="GO:0009001">
    <property type="term" value="F:serine O-acetyltransferase activity"/>
    <property type="evidence" value="ECO:0007669"/>
    <property type="project" value="InterPro"/>
</dbReference>
<dbReference type="Gene3D" id="2.160.10.10">
    <property type="entry name" value="Hexapeptide repeat proteins"/>
    <property type="match status" value="1"/>
</dbReference>
<evidence type="ECO:0000313" key="7">
    <source>
        <dbReference type="EMBL" id="MDX8420517.1"/>
    </source>
</evidence>
<evidence type="ECO:0000256" key="4">
    <source>
        <dbReference type="ARBA" id="ARBA00022679"/>
    </source>
</evidence>
<feature type="domain" description="Serine acetyltransferase N-terminal" evidence="6">
    <location>
        <begin position="34"/>
        <end position="133"/>
    </location>
</feature>
<evidence type="ECO:0000256" key="3">
    <source>
        <dbReference type="ARBA" id="ARBA00022605"/>
    </source>
</evidence>
<dbReference type="GO" id="GO:0005737">
    <property type="term" value="C:cytoplasm"/>
    <property type="evidence" value="ECO:0007669"/>
    <property type="project" value="InterPro"/>
</dbReference>
<proteinExistence type="predicted"/>
<comment type="pathway">
    <text evidence="1">Amino-acid biosynthesis; L-cysteine biosynthesis; L-cysteine from L-serine: step 1/2.</text>
</comment>
<dbReference type="SUPFAM" id="SSF51161">
    <property type="entry name" value="Trimeric LpxA-like enzymes"/>
    <property type="match status" value="1"/>
</dbReference>
<evidence type="ECO:0000256" key="2">
    <source>
        <dbReference type="ARBA" id="ARBA00018522"/>
    </source>
</evidence>
<keyword evidence="3" id="KW-0028">Amino-acid biosynthesis</keyword>
<dbReference type="InterPro" id="IPR045304">
    <property type="entry name" value="LbH_SAT"/>
</dbReference>
<accession>A0AB35U7A5</accession>
<dbReference type="InterPro" id="IPR053376">
    <property type="entry name" value="Serine_acetyltransferase"/>
</dbReference>
<evidence type="ECO:0000259" key="6">
    <source>
        <dbReference type="SMART" id="SM00971"/>
    </source>
</evidence>
<dbReference type="InterPro" id="IPR042122">
    <property type="entry name" value="Ser_AcTrfase_N_sf"/>
</dbReference>
<dbReference type="Proteomes" id="UP001286174">
    <property type="component" value="Unassembled WGS sequence"/>
</dbReference>
<dbReference type="Pfam" id="PF06426">
    <property type="entry name" value="SATase_N"/>
    <property type="match status" value="1"/>
</dbReference>
<dbReference type="CDD" id="cd03354">
    <property type="entry name" value="LbH_SAT"/>
    <property type="match status" value="1"/>
</dbReference>
<sequence>MSKAAEILAELNEITDPSLQETSGLPDRKVIVYLLKEAQVILLPGYYHFSDLSQSEAFIELQACLEKEIRIVNNRIGDPSVDASAIADAFMSSLPQVKKLLMSDLQAIYDGDPAAKSKAEIILCYPGFYAVMIYRIAHVLYTLHVPYLPRVMAEYAHEKTGIDINPGATIGAYFCIDHGTGIVIGETARIGDHVKLYQGVTIGARSFHLDQDGNPVKGGKRHPDIGSHVVIYANATILGGDTKVGDHSVIGGNVWLLHSVPPGSVIYYTGSQK</sequence>
<reference evidence="7 8" key="1">
    <citation type="submission" date="2022-03" db="EMBL/GenBank/DDBJ databases">
        <title>Novel taxa within the pig intestine.</title>
        <authorList>
            <person name="Wylensek D."/>
            <person name="Bishof K."/>
            <person name="Afrizal A."/>
            <person name="Clavel T."/>
        </authorList>
    </citation>
    <scope>NUCLEOTIDE SEQUENCE [LARGE SCALE GENOMIC DNA]</scope>
    <source>
        <strain evidence="7 8">CLA-KB-P133</strain>
    </source>
</reference>
<dbReference type="NCBIfam" id="NF041874">
    <property type="entry name" value="EPS_EpsC"/>
    <property type="match status" value="1"/>
</dbReference>
<dbReference type="AlphaFoldDB" id="A0AB35U7A5"/>
<dbReference type="Gene3D" id="1.10.3130.10">
    <property type="entry name" value="serine acetyltransferase, domain 1"/>
    <property type="match status" value="1"/>
</dbReference>
<dbReference type="EMBL" id="JALBUR010000043">
    <property type="protein sequence ID" value="MDX8420517.1"/>
    <property type="molecule type" value="Genomic_DNA"/>
</dbReference>
<dbReference type="PANTHER" id="PTHR42811">
    <property type="entry name" value="SERINE ACETYLTRANSFERASE"/>
    <property type="match status" value="1"/>
</dbReference>
<comment type="caution">
    <text evidence="7">The sequence shown here is derived from an EMBL/GenBank/DDBJ whole genome shotgun (WGS) entry which is preliminary data.</text>
</comment>
<keyword evidence="4" id="KW-0808">Transferase</keyword>
<evidence type="ECO:0000256" key="5">
    <source>
        <dbReference type="ARBA" id="ARBA00023315"/>
    </source>
</evidence>
<protein>
    <recommendedName>
        <fullName evidence="2">Serine acetyltransferase</fullName>
    </recommendedName>
</protein>